<dbReference type="OrthoDB" id="8778559at2"/>
<feature type="transmembrane region" description="Helical" evidence="1">
    <location>
        <begin position="54"/>
        <end position="75"/>
    </location>
</feature>
<evidence type="ECO:0000256" key="1">
    <source>
        <dbReference type="SAM" id="Phobius"/>
    </source>
</evidence>
<feature type="transmembrane region" description="Helical" evidence="1">
    <location>
        <begin position="80"/>
        <end position="99"/>
    </location>
</feature>
<keyword evidence="1" id="KW-0472">Membrane</keyword>
<sequence>MIDTIKNYLRHDATIVLRITLAAILIMHSIPGMLDGGVNLFGNEYLNKVGFAPFGLAIAWAIKLSHVACAILLLLNRYIVVTGVVTIFILVAGIVMVHYPEGWYVVGGGRNGVEFNVLLIAVFLYLIIVHRRVR</sequence>
<name>A0A364XXQ5_9BACT</name>
<dbReference type="Proteomes" id="UP000251889">
    <property type="component" value="Unassembled WGS sequence"/>
</dbReference>
<gene>
    <name evidence="2" type="ORF">DQQ10_22795</name>
</gene>
<dbReference type="RefSeq" id="WP_112749246.1">
    <property type="nucleotide sequence ID" value="NZ_QMFY01000016.1"/>
</dbReference>
<keyword evidence="1" id="KW-0812">Transmembrane</keyword>
<protein>
    <submittedName>
        <fullName evidence="2">DoxX family protein</fullName>
    </submittedName>
</protein>
<accession>A0A364XXQ5</accession>
<dbReference type="EMBL" id="QMFY01000016">
    <property type="protein sequence ID" value="RAV98570.1"/>
    <property type="molecule type" value="Genomic_DNA"/>
</dbReference>
<evidence type="ECO:0000313" key="3">
    <source>
        <dbReference type="Proteomes" id="UP000251889"/>
    </source>
</evidence>
<feature type="transmembrane region" description="Helical" evidence="1">
    <location>
        <begin position="15"/>
        <end position="34"/>
    </location>
</feature>
<dbReference type="AlphaFoldDB" id="A0A364XXQ5"/>
<comment type="caution">
    <text evidence="2">The sequence shown here is derived from an EMBL/GenBank/DDBJ whole genome shotgun (WGS) entry which is preliminary data.</text>
</comment>
<reference evidence="2 3" key="1">
    <citation type="submission" date="2018-06" db="EMBL/GenBank/DDBJ databases">
        <title>Chryseolinea flavus sp. nov., a member of the phylum Bacteroidetes isolated from soil.</title>
        <authorList>
            <person name="Li Y."/>
            <person name="Wang J."/>
        </authorList>
    </citation>
    <scope>NUCLEOTIDE SEQUENCE [LARGE SCALE GENOMIC DNA]</scope>
    <source>
        <strain evidence="2 3">SDU1-6</strain>
    </source>
</reference>
<keyword evidence="1" id="KW-1133">Transmembrane helix</keyword>
<proteinExistence type="predicted"/>
<evidence type="ECO:0000313" key="2">
    <source>
        <dbReference type="EMBL" id="RAV98570.1"/>
    </source>
</evidence>
<organism evidence="2 3">
    <name type="scientific">Pseudochryseolinea flava</name>
    <dbReference type="NCBI Taxonomy" id="2059302"/>
    <lineage>
        <taxon>Bacteria</taxon>
        <taxon>Pseudomonadati</taxon>
        <taxon>Bacteroidota</taxon>
        <taxon>Cytophagia</taxon>
        <taxon>Cytophagales</taxon>
        <taxon>Fulvivirgaceae</taxon>
        <taxon>Pseudochryseolinea</taxon>
    </lineage>
</organism>
<feature type="transmembrane region" description="Helical" evidence="1">
    <location>
        <begin position="111"/>
        <end position="129"/>
    </location>
</feature>
<keyword evidence="3" id="KW-1185">Reference proteome</keyword>